<reference evidence="2 3" key="1">
    <citation type="submission" date="2022-08" db="EMBL/GenBank/DDBJ databases">
        <title>Tractidigestivibacter montrealensis type strain KD21.</title>
        <authorList>
            <person name="Diop K."/>
            <person name="Richard C."/>
            <person name="Routy B."/>
        </authorList>
    </citation>
    <scope>NUCLEOTIDE SEQUENCE [LARGE SCALE GENOMIC DNA]</scope>
    <source>
        <strain evidence="2 3">KD21</strain>
    </source>
</reference>
<proteinExistence type="predicted"/>
<comment type="caution">
    <text evidence="2">The sequence shown here is derived from an EMBL/GenBank/DDBJ whole genome shotgun (WGS) entry which is preliminary data.</text>
</comment>
<accession>A0ABT1Z845</accession>
<sequence length="372" mass="40412">MARGGREKQDQATRNRLVAAALLAAACPLLAMLFSQPSLQAILFPGYRRLSELLMSALATATSVAPFAIWDWLTAGLVVAAFTTLVRRIRRHRRMLPWFSVVALVVAATALLGTAGWALNHYAPELSQDLGLEVGQYSEDQLADATSYYLNQAASRAQLVPREEDGTLSHQDFYELARIAGASYAPLSQRYEVFSGSTAPVKSLLLFGEPLLYSGHTGIFWAATAESSVPLHTAIAELPFTMCHEAAHRLGIASEQEANFSAFLACSASDDVRFSYSGYYSAFNYCVNALLAQDPERAQQLVSDALAGANGAGVALVLKDRAATQKHYQAFEGPFEDVGTTVNDTYLKSFGEKDGVRSYGLVVDYLLAWLDE</sequence>
<gene>
    <name evidence="2" type="ORF">NVS32_05415</name>
</gene>
<keyword evidence="3" id="KW-1185">Reference proteome</keyword>
<protein>
    <submittedName>
        <fullName evidence="2">DUF3810 domain-containing protein</fullName>
    </submittedName>
</protein>
<dbReference type="InterPro" id="IPR024294">
    <property type="entry name" value="DUF3810"/>
</dbReference>
<evidence type="ECO:0000256" key="1">
    <source>
        <dbReference type="SAM" id="Phobius"/>
    </source>
</evidence>
<keyword evidence="1" id="KW-0472">Membrane</keyword>
<dbReference type="RefSeq" id="WP_052009904.1">
    <property type="nucleotide sequence ID" value="NZ_JANSKA010000003.1"/>
</dbReference>
<name>A0ABT1Z845_9ACTN</name>
<dbReference type="Proteomes" id="UP001204320">
    <property type="component" value="Unassembled WGS sequence"/>
</dbReference>
<evidence type="ECO:0000313" key="3">
    <source>
        <dbReference type="Proteomes" id="UP001204320"/>
    </source>
</evidence>
<keyword evidence="1" id="KW-1133">Transmembrane helix</keyword>
<evidence type="ECO:0000313" key="2">
    <source>
        <dbReference type="EMBL" id="MCR9036388.1"/>
    </source>
</evidence>
<keyword evidence="1" id="KW-0812">Transmembrane</keyword>
<dbReference type="PROSITE" id="PS51257">
    <property type="entry name" value="PROKAR_LIPOPROTEIN"/>
    <property type="match status" value="1"/>
</dbReference>
<feature type="transmembrane region" description="Helical" evidence="1">
    <location>
        <begin position="64"/>
        <end position="86"/>
    </location>
</feature>
<organism evidence="2 3">
    <name type="scientific">Tractidigestivibacter montrealensis</name>
    <dbReference type="NCBI Taxonomy" id="2972466"/>
    <lineage>
        <taxon>Bacteria</taxon>
        <taxon>Bacillati</taxon>
        <taxon>Actinomycetota</taxon>
        <taxon>Coriobacteriia</taxon>
        <taxon>Coriobacteriales</taxon>
        <taxon>Atopobiaceae</taxon>
        <taxon>Tractidigestivibacter</taxon>
    </lineage>
</organism>
<dbReference type="EMBL" id="JANSKA010000003">
    <property type="protein sequence ID" value="MCR9036388.1"/>
    <property type="molecule type" value="Genomic_DNA"/>
</dbReference>
<feature type="transmembrane region" description="Helical" evidence="1">
    <location>
        <begin position="98"/>
        <end position="119"/>
    </location>
</feature>
<dbReference type="Pfam" id="PF12725">
    <property type="entry name" value="DUF3810"/>
    <property type="match status" value="1"/>
</dbReference>